<dbReference type="PANTHER" id="PTHR45931">
    <property type="entry name" value="SI:CH211-59O9.10"/>
    <property type="match status" value="1"/>
</dbReference>
<dbReference type="InterPro" id="IPR001841">
    <property type="entry name" value="Znf_RING"/>
</dbReference>
<dbReference type="GO" id="GO:0006511">
    <property type="term" value="P:ubiquitin-dependent protein catabolic process"/>
    <property type="evidence" value="ECO:0007669"/>
    <property type="project" value="TreeGrafter"/>
</dbReference>
<keyword evidence="3" id="KW-0862">Zinc</keyword>
<dbReference type="Gene3D" id="3.30.40.10">
    <property type="entry name" value="Zinc/RING finger domain, C3HC4 (zinc finger)"/>
    <property type="match status" value="1"/>
</dbReference>
<dbReference type="GO" id="GO:0005634">
    <property type="term" value="C:nucleus"/>
    <property type="evidence" value="ECO:0007669"/>
    <property type="project" value="TreeGrafter"/>
</dbReference>
<dbReference type="SUPFAM" id="SSF57850">
    <property type="entry name" value="RING/U-box"/>
    <property type="match status" value="1"/>
</dbReference>
<comment type="caution">
    <text evidence="7">The sequence shown here is derived from an EMBL/GenBank/DDBJ whole genome shotgun (WGS) entry which is preliminary data.</text>
</comment>
<dbReference type="CDD" id="cd16454">
    <property type="entry name" value="RING-H2_PA-TM-RING"/>
    <property type="match status" value="1"/>
</dbReference>
<dbReference type="GO" id="GO:0061630">
    <property type="term" value="F:ubiquitin protein ligase activity"/>
    <property type="evidence" value="ECO:0007669"/>
    <property type="project" value="TreeGrafter"/>
</dbReference>
<evidence type="ECO:0000259" key="6">
    <source>
        <dbReference type="PROSITE" id="PS50089"/>
    </source>
</evidence>
<dbReference type="PANTHER" id="PTHR45931:SF3">
    <property type="entry name" value="RING ZINC FINGER-CONTAINING PROTEIN"/>
    <property type="match status" value="1"/>
</dbReference>
<dbReference type="PROSITE" id="PS50089">
    <property type="entry name" value="ZF_RING_2"/>
    <property type="match status" value="1"/>
</dbReference>
<evidence type="ECO:0000256" key="5">
    <source>
        <dbReference type="SAM" id="MobiDB-lite"/>
    </source>
</evidence>
<dbReference type="InterPro" id="IPR013083">
    <property type="entry name" value="Znf_RING/FYVE/PHD"/>
</dbReference>
<reference evidence="7" key="1">
    <citation type="submission" date="2019-12" db="EMBL/GenBank/DDBJ databases">
        <title>Genome sequencing and annotation of Brassica cretica.</title>
        <authorList>
            <person name="Studholme D.J."/>
            <person name="Sarris P.F."/>
        </authorList>
    </citation>
    <scope>NUCLEOTIDE SEQUENCE</scope>
    <source>
        <strain evidence="7">PFS-102/07</strain>
        <tissue evidence="7">Leaf</tissue>
    </source>
</reference>
<dbReference type="InterPro" id="IPR051834">
    <property type="entry name" value="RING_finger_E3_ligase"/>
</dbReference>
<evidence type="ECO:0000313" key="7">
    <source>
        <dbReference type="EMBL" id="KAF2545236.1"/>
    </source>
</evidence>
<dbReference type="EMBL" id="QGKY02001925">
    <property type="protein sequence ID" value="KAF2545236.1"/>
    <property type="molecule type" value="Genomic_DNA"/>
</dbReference>
<sequence>MTSASELFSTRRSRRGRSVPDLESDSFLYRYHSDHHHRRHGIHHLNHRHDSNGCDPPRRAPPRLRRFCLSERRPVHDVQGTSQYLNTNGADLETEGNSFGNLERLPGAVLLARERLFERLRGVSLSSNSRSNRVSLSENQRESSFYGEPEGIQVSYECNKKPLGLTLGAINGLHRQTFSSAEVKTDRRDCSICLESFTNGDMLVYLPCTHSFHSSCLNPWLKACGDCPYCRRAIAKDIEPSQGVPDPSSDVRDPRAAPTLDLFFVRDNIRQLASDDQGVPDQATKDVRDPLEATRSIPARVPFVSSSRLNSFGGPIQQSSKVK</sequence>
<proteinExistence type="predicted"/>
<protein>
    <recommendedName>
        <fullName evidence="6">RING-type domain-containing protein</fullName>
    </recommendedName>
</protein>
<keyword evidence="2 4" id="KW-0863">Zinc-finger</keyword>
<dbReference type="AlphaFoldDB" id="A0A8S9GLN1"/>
<dbReference type="GO" id="GO:0008270">
    <property type="term" value="F:zinc ion binding"/>
    <property type="evidence" value="ECO:0007669"/>
    <property type="project" value="UniProtKB-KW"/>
</dbReference>
<accession>A0A8S9GLN1</accession>
<evidence type="ECO:0000256" key="4">
    <source>
        <dbReference type="PROSITE-ProRule" id="PRU00175"/>
    </source>
</evidence>
<dbReference type="SMART" id="SM00184">
    <property type="entry name" value="RING"/>
    <property type="match status" value="1"/>
</dbReference>
<dbReference type="Pfam" id="PF13639">
    <property type="entry name" value="zf-RING_2"/>
    <property type="match status" value="1"/>
</dbReference>
<evidence type="ECO:0000256" key="2">
    <source>
        <dbReference type="ARBA" id="ARBA00022771"/>
    </source>
</evidence>
<gene>
    <name evidence="7" type="ORF">F2Q70_00022035</name>
</gene>
<evidence type="ECO:0000256" key="1">
    <source>
        <dbReference type="ARBA" id="ARBA00022723"/>
    </source>
</evidence>
<feature type="non-terminal residue" evidence="7">
    <location>
        <position position="1"/>
    </location>
</feature>
<feature type="domain" description="RING-type" evidence="6">
    <location>
        <begin position="190"/>
        <end position="231"/>
    </location>
</feature>
<organism evidence="7">
    <name type="scientific">Brassica cretica</name>
    <name type="common">Mustard</name>
    <dbReference type="NCBI Taxonomy" id="69181"/>
    <lineage>
        <taxon>Eukaryota</taxon>
        <taxon>Viridiplantae</taxon>
        <taxon>Streptophyta</taxon>
        <taxon>Embryophyta</taxon>
        <taxon>Tracheophyta</taxon>
        <taxon>Spermatophyta</taxon>
        <taxon>Magnoliopsida</taxon>
        <taxon>eudicotyledons</taxon>
        <taxon>Gunneridae</taxon>
        <taxon>Pentapetalae</taxon>
        <taxon>rosids</taxon>
        <taxon>malvids</taxon>
        <taxon>Brassicales</taxon>
        <taxon>Brassicaceae</taxon>
        <taxon>Brassiceae</taxon>
        <taxon>Brassica</taxon>
    </lineage>
</organism>
<keyword evidence="1" id="KW-0479">Metal-binding</keyword>
<feature type="region of interest" description="Disordered" evidence="5">
    <location>
        <begin position="274"/>
        <end position="293"/>
    </location>
</feature>
<evidence type="ECO:0000256" key="3">
    <source>
        <dbReference type="ARBA" id="ARBA00022833"/>
    </source>
</evidence>
<feature type="compositionally biased region" description="Basic and acidic residues" evidence="5">
    <location>
        <begin position="283"/>
        <end position="292"/>
    </location>
</feature>
<name>A0A8S9GLN1_BRACR</name>